<proteinExistence type="predicted"/>
<evidence type="ECO:0000256" key="1">
    <source>
        <dbReference type="SAM" id="MobiDB-lite"/>
    </source>
</evidence>
<gene>
    <name evidence="2" type="ORF">PVAP13_7KG244855</name>
</gene>
<keyword evidence="3" id="KW-1185">Reference proteome</keyword>
<evidence type="ECO:0000313" key="3">
    <source>
        <dbReference type="Proteomes" id="UP000823388"/>
    </source>
</evidence>
<evidence type="ECO:0000313" key="2">
    <source>
        <dbReference type="EMBL" id="KAG2573253.1"/>
    </source>
</evidence>
<protein>
    <submittedName>
        <fullName evidence="2">Uncharacterized protein</fullName>
    </submittedName>
</protein>
<dbReference type="Proteomes" id="UP000823388">
    <property type="component" value="Chromosome 7K"/>
</dbReference>
<dbReference type="AlphaFoldDB" id="A0A8T0QHS0"/>
<sequence length="109" mass="11406">MTPVRGWRRGTGEKQGSLPGAARTSSSSLPPPPPKATPLAPCQAWTDDWKAQGWHRSRGHNVGRARAAAADIADPSRQEAICSPIPQVGATDTGEATTPLASRSALDIN</sequence>
<accession>A0A8T0QHS0</accession>
<reference evidence="2" key="1">
    <citation type="submission" date="2020-05" db="EMBL/GenBank/DDBJ databases">
        <title>WGS assembly of Panicum virgatum.</title>
        <authorList>
            <person name="Lovell J.T."/>
            <person name="Jenkins J."/>
            <person name="Shu S."/>
            <person name="Juenger T.E."/>
            <person name="Schmutz J."/>
        </authorList>
    </citation>
    <scope>NUCLEOTIDE SEQUENCE</scope>
    <source>
        <strain evidence="2">AP13</strain>
    </source>
</reference>
<feature type="region of interest" description="Disordered" evidence="1">
    <location>
        <begin position="86"/>
        <end position="109"/>
    </location>
</feature>
<organism evidence="2 3">
    <name type="scientific">Panicum virgatum</name>
    <name type="common">Blackwell switchgrass</name>
    <dbReference type="NCBI Taxonomy" id="38727"/>
    <lineage>
        <taxon>Eukaryota</taxon>
        <taxon>Viridiplantae</taxon>
        <taxon>Streptophyta</taxon>
        <taxon>Embryophyta</taxon>
        <taxon>Tracheophyta</taxon>
        <taxon>Spermatophyta</taxon>
        <taxon>Magnoliopsida</taxon>
        <taxon>Liliopsida</taxon>
        <taxon>Poales</taxon>
        <taxon>Poaceae</taxon>
        <taxon>PACMAD clade</taxon>
        <taxon>Panicoideae</taxon>
        <taxon>Panicodae</taxon>
        <taxon>Paniceae</taxon>
        <taxon>Panicinae</taxon>
        <taxon>Panicum</taxon>
        <taxon>Panicum sect. Hiantes</taxon>
    </lineage>
</organism>
<comment type="caution">
    <text evidence="2">The sequence shown here is derived from an EMBL/GenBank/DDBJ whole genome shotgun (WGS) entry which is preliminary data.</text>
</comment>
<name>A0A8T0QHS0_PANVG</name>
<feature type="region of interest" description="Disordered" evidence="1">
    <location>
        <begin position="1"/>
        <end position="41"/>
    </location>
</feature>
<dbReference type="EMBL" id="CM029049">
    <property type="protein sequence ID" value="KAG2573253.1"/>
    <property type="molecule type" value="Genomic_DNA"/>
</dbReference>